<dbReference type="Proteomes" id="UP000587002">
    <property type="component" value="Unassembled WGS sequence"/>
</dbReference>
<keyword evidence="3" id="KW-1185">Reference proteome</keyword>
<comment type="caution">
    <text evidence="2">The sequence shown here is derived from an EMBL/GenBank/DDBJ whole genome shotgun (WGS) entry which is preliminary data.</text>
</comment>
<reference evidence="2 3" key="1">
    <citation type="submission" date="2020-07" db="EMBL/GenBank/DDBJ databases">
        <title>Sequencing the genomes of 1000 actinobacteria strains.</title>
        <authorList>
            <person name="Klenk H.-P."/>
        </authorList>
    </citation>
    <scope>NUCLEOTIDE SEQUENCE [LARGE SCALE GENOMIC DNA]</scope>
    <source>
        <strain evidence="2 3">DSM 44065</strain>
    </source>
</reference>
<dbReference type="EMBL" id="JACCFJ010000001">
    <property type="protein sequence ID" value="NYI81403.1"/>
    <property type="molecule type" value="Genomic_DNA"/>
</dbReference>
<protein>
    <submittedName>
        <fullName evidence="2">Uncharacterized protein</fullName>
    </submittedName>
</protein>
<dbReference type="RefSeq" id="WP_179716431.1">
    <property type="nucleotide sequence ID" value="NZ_JACCFJ010000001.1"/>
</dbReference>
<evidence type="ECO:0000313" key="2">
    <source>
        <dbReference type="EMBL" id="NYI81403.1"/>
    </source>
</evidence>
<feature type="region of interest" description="Disordered" evidence="1">
    <location>
        <begin position="1"/>
        <end position="25"/>
    </location>
</feature>
<organism evidence="2 3">
    <name type="scientific">Saccharopolyspora hordei</name>
    <dbReference type="NCBI Taxonomy" id="1838"/>
    <lineage>
        <taxon>Bacteria</taxon>
        <taxon>Bacillati</taxon>
        <taxon>Actinomycetota</taxon>
        <taxon>Actinomycetes</taxon>
        <taxon>Pseudonocardiales</taxon>
        <taxon>Pseudonocardiaceae</taxon>
        <taxon>Saccharopolyspora</taxon>
    </lineage>
</organism>
<dbReference type="AlphaFoldDB" id="A0A853AGF2"/>
<sequence length="49" mass="5963">MARHGERPRRRSVRSSRRRAREERLSRPRTLLTVLVRIALWVLVELFHS</sequence>
<name>A0A853AGF2_9PSEU</name>
<evidence type="ECO:0000313" key="3">
    <source>
        <dbReference type="Proteomes" id="UP000587002"/>
    </source>
</evidence>
<gene>
    <name evidence="2" type="ORF">HNR68_000033</name>
</gene>
<accession>A0A853AGF2</accession>
<proteinExistence type="predicted"/>
<evidence type="ECO:0000256" key="1">
    <source>
        <dbReference type="SAM" id="MobiDB-lite"/>
    </source>
</evidence>
<feature type="compositionally biased region" description="Basic residues" evidence="1">
    <location>
        <begin position="1"/>
        <end position="19"/>
    </location>
</feature>